<dbReference type="InterPro" id="IPR020904">
    <property type="entry name" value="Sc_DH/Rdtase_CS"/>
</dbReference>
<dbReference type="SUPFAM" id="SSF51735">
    <property type="entry name" value="NAD(P)-binding Rossmann-fold domains"/>
    <property type="match status" value="1"/>
</dbReference>
<feature type="domain" description="Ketoreductase" evidence="3">
    <location>
        <begin position="10"/>
        <end position="193"/>
    </location>
</feature>
<dbReference type="Pfam" id="PF13561">
    <property type="entry name" value="adh_short_C2"/>
    <property type="match status" value="1"/>
</dbReference>
<dbReference type="RefSeq" id="WP_089228745.1">
    <property type="nucleotide sequence ID" value="NZ_FZOF01000036.1"/>
</dbReference>
<dbReference type="SMART" id="SM00822">
    <property type="entry name" value="PKS_KR"/>
    <property type="match status" value="1"/>
</dbReference>
<evidence type="ECO:0000313" key="5">
    <source>
        <dbReference type="Proteomes" id="UP000198280"/>
    </source>
</evidence>
<dbReference type="PROSITE" id="PS00061">
    <property type="entry name" value="ADH_SHORT"/>
    <property type="match status" value="1"/>
</dbReference>
<dbReference type="AlphaFoldDB" id="A0A239NI47"/>
<evidence type="ECO:0000313" key="4">
    <source>
        <dbReference type="EMBL" id="SNT54084.1"/>
    </source>
</evidence>
<accession>A0A239NI47</accession>
<evidence type="ECO:0000259" key="3">
    <source>
        <dbReference type="SMART" id="SM00822"/>
    </source>
</evidence>
<name>A0A239NI47_9ACTN</name>
<reference evidence="4 5" key="1">
    <citation type="submission" date="2017-06" db="EMBL/GenBank/DDBJ databases">
        <authorList>
            <person name="Kim H.J."/>
            <person name="Triplett B.A."/>
        </authorList>
    </citation>
    <scope>NUCLEOTIDE SEQUENCE [LARGE SCALE GENOMIC DNA]</scope>
    <source>
        <strain evidence="4 5">CGMCC 4.1858</strain>
    </source>
</reference>
<keyword evidence="5" id="KW-1185">Reference proteome</keyword>
<keyword evidence="2" id="KW-0560">Oxidoreductase</keyword>
<evidence type="ECO:0000256" key="2">
    <source>
        <dbReference type="ARBA" id="ARBA00023002"/>
    </source>
</evidence>
<dbReference type="InterPro" id="IPR002347">
    <property type="entry name" value="SDR_fam"/>
</dbReference>
<dbReference type="InterPro" id="IPR036291">
    <property type="entry name" value="NAD(P)-bd_dom_sf"/>
</dbReference>
<gene>
    <name evidence="4" type="ORF">SAMN05216252_13636</name>
</gene>
<dbReference type="PANTHER" id="PTHR48107:SF7">
    <property type="entry name" value="RE15974P"/>
    <property type="match status" value="1"/>
</dbReference>
<dbReference type="FunFam" id="3.40.50.720:FF:000084">
    <property type="entry name" value="Short-chain dehydrogenase reductase"/>
    <property type="match status" value="1"/>
</dbReference>
<proteinExistence type="inferred from homology"/>
<protein>
    <submittedName>
        <fullName evidence="4">3-oxoacyl-[acyl-carrier protein] reductase</fullName>
    </submittedName>
</protein>
<dbReference type="OrthoDB" id="9803333at2"/>
<evidence type="ECO:0000256" key="1">
    <source>
        <dbReference type="ARBA" id="ARBA00006484"/>
    </source>
</evidence>
<dbReference type="PRINTS" id="PR00081">
    <property type="entry name" value="GDHRDH"/>
</dbReference>
<dbReference type="Proteomes" id="UP000198280">
    <property type="component" value="Unassembled WGS sequence"/>
</dbReference>
<comment type="similarity">
    <text evidence="1">Belongs to the short-chain dehydrogenases/reductases (SDR) family.</text>
</comment>
<dbReference type="Gene3D" id="3.40.50.720">
    <property type="entry name" value="NAD(P)-binding Rossmann-like Domain"/>
    <property type="match status" value="1"/>
</dbReference>
<dbReference type="EMBL" id="FZOF01000036">
    <property type="protein sequence ID" value="SNT54084.1"/>
    <property type="molecule type" value="Genomic_DNA"/>
</dbReference>
<sequence>MSEAEQGAGRVVIVTGGTRGMGRETAGYLARNGYRVVVNYAGNEAQANETVEEITAGGGTVVAKRADVADEVAVSAMFDEVEAEFGGVDVVVHAAGVMPVGPMVDFDLAQLDRLLNVNIRGTYVVNQQAAKRLRSGGAIINFSSSITRFSRPGYTAYAATKGAVQAMALILARELRGRDITVNVVAPGPIATPLFFEGKSQEVIDRISAEPPLGRLGEPDDVSGTVAFLAGPGRWINGQTLFINGGAI</sequence>
<dbReference type="GO" id="GO:0016614">
    <property type="term" value="F:oxidoreductase activity, acting on CH-OH group of donors"/>
    <property type="evidence" value="ECO:0007669"/>
    <property type="project" value="UniProtKB-ARBA"/>
</dbReference>
<dbReference type="PRINTS" id="PR00080">
    <property type="entry name" value="SDRFAMILY"/>
</dbReference>
<organism evidence="4 5">
    <name type="scientific">Actinacidiphila glaucinigra</name>
    <dbReference type="NCBI Taxonomy" id="235986"/>
    <lineage>
        <taxon>Bacteria</taxon>
        <taxon>Bacillati</taxon>
        <taxon>Actinomycetota</taxon>
        <taxon>Actinomycetes</taxon>
        <taxon>Kitasatosporales</taxon>
        <taxon>Streptomycetaceae</taxon>
        <taxon>Actinacidiphila</taxon>
    </lineage>
</organism>
<dbReference type="PANTHER" id="PTHR48107">
    <property type="entry name" value="NADPH-DEPENDENT ALDEHYDE REDUCTASE-LIKE PROTEIN, CHLOROPLASTIC-RELATED"/>
    <property type="match status" value="1"/>
</dbReference>
<dbReference type="InterPro" id="IPR057326">
    <property type="entry name" value="KR_dom"/>
</dbReference>